<organism evidence="1">
    <name type="scientific">Cyprideis torosa</name>
    <dbReference type="NCBI Taxonomy" id="163714"/>
    <lineage>
        <taxon>Eukaryota</taxon>
        <taxon>Metazoa</taxon>
        <taxon>Ecdysozoa</taxon>
        <taxon>Arthropoda</taxon>
        <taxon>Crustacea</taxon>
        <taxon>Oligostraca</taxon>
        <taxon>Ostracoda</taxon>
        <taxon>Podocopa</taxon>
        <taxon>Podocopida</taxon>
        <taxon>Cytherocopina</taxon>
        <taxon>Cytheroidea</taxon>
        <taxon>Cytherideidae</taxon>
        <taxon>Cyprideis</taxon>
    </lineage>
</organism>
<dbReference type="EMBL" id="OB661999">
    <property type="protein sequence ID" value="CAD7229319.1"/>
    <property type="molecule type" value="Genomic_DNA"/>
</dbReference>
<reference evidence="1" key="1">
    <citation type="submission" date="2020-11" db="EMBL/GenBank/DDBJ databases">
        <authorList>
            <person name="Tran Van P."/>
        </authorList>
    </citation>
    <scope>NUCLEOTIDE SEQUENCE</scope>
</reference>
<sequence>MDVLQDKSSVDFWLKTSRETFGRDTKFTRKLELFPKQQEAVRLRCHSLERLLFHSLHAYREDRRGKSSEVSPSQRELLRELDAWLVLLADANEQTEFIADLLLHSALLVMEDIHQLAVAKTEGESLIVLLLAACLRACADSNADRAAYKRVLAGHQVVLLSSEDSSLLERAVQNWASGPGVERIFKLLFGAASPECSWVLGRGLHQRPGGGGLPSALSLLSGCRDGPNKWMPKDHRAVARADEERFVTLLSDSLPCLVWLSRLSVHLPRVLPPMSHLQLLSVVPQGARLNTLARQDAIAFFVAVVEGAGPARFLPTSLRALATKEQCAVWEAMADKSGRRADEDGQTRFLLISLHGSDPKCLKGMTSNPERRWRRLSWDMCGLMISFAPSLTRALEALRSPVPTPNTKMAAPMIPLSCLVAIADFFGGDAFKLVPSFRAPEESSGDLPCPLQVNDSIPTGYLEWADFFWASALAVMAAFTDKPGGGTQGASAQLASLFRERSPVSPDSFEDIKIRGIAFRAYYTLHRGKLERSYELWKELRTAESCFMNAWILLELSGKPDQDAKVLRERASEYLGLTLDILKDPEYVRMLGSSALTKLEKREMLSMVVEWLRELEEERHGGEG</sequence>
<evidence type="ECO:0000313" key="1">
    <source>
        <dbReference type="EMBL" id="CAD7229319.1"/>
    </source>
</evidence>
<dbReference type="AlphaFoldDB" id="A0A7R8ZLS6"/>
<name>A0A7R8ZLS6_9CRUS</name>
<proteinExistence type="predicted"/>
<gene>
    <name evidence="1" type="ORF">CTOB1V02_LOCUS7191</name>
</gene>
<protein>
    <submittedName>
        <fullName evidence="1">Uncharacterized protein</fullName>
    </submittedName>
</protein>
<accession>A0A7R8ZLS6</accession>